<gene>
    <name evidence="2" type="ORF">BSAL_62600</name>
</gene>
<dbReference type="VEuPathDB" id="TriTrypDB:BSAL_62600"/>
<dbReference type="Proteomes" id="UP000051952">
    <property type="component" value="Unassembled WGS sequence"/>
</dbReference>
<accession>A0A0S4IMG1</accession>
<sequence>MSSAPPQSSCIYQQAHHHNNNSIPSSSALLRLYGCVTAVSLELCEPMAFHNRAAFTATTKLTTVTGSTEEGGMDAMFRLSDASVYHLLQRLPCYEHRVSSLREVGLRLDPSFVHLGDFTSMPLGSFAEISVSIPAAAASNSSSLPTSSQQQQQHVMVLCVHDIHIPSSSHLESTAASSAERIASLVGWVPSKFQFLVDRWCPHVAGHRSAKELLMLVALALRLDITTTTTTSNDQERSSAPLRVLLRGPKGCGKTLLLAAFENLHDSLHTLVIGTTSSTAGRTAAKQNSVAPGGSRRGSGGGGGGGLSATKSPIDPDVLLPHIAPLPSAGSSAQCQYYGNSYSSSVVVALHCGQLLSSSVVLVDDWNNVSSASSCGPAGSMPRAIIDVLLDDTWALPMAPSSAARFQSSASGGGGNCLAVERIAGLQRGRFVMRFVIATDTADAKKPLSATASQDMYAKFHFIVALDVVSMEADASVVASQAIREASQMSRQRLASVSSSSALGVGRSQSQLLSQSMLSCNGRRSCSTNNNISSRSFGEDDGGFSSSISAFFNDDVLSSEKHLTRCETMDGGNMPLPREQTARQPSQCQPTPISTADILDEVAREFSRGDAPAIHQQRRHEEEGFLHAWVMYLLTTSGDQHPTQQQQWLIPFLGSNSSIIASSSSSFSHLPPLCELLDGVIRDDVPGFADAIVRLGVARHALDPDLPLVPDCMIDVLRVVASSTTSSATSSLQSHGNRASDDSAVAAAAQRKRLRCINGGDDGNHLTGGGNKKKLVGKKQIARRFHAALHQSSQSGTFENGEVPVGVCRVLFDKAVAAISGGVVAPGGGSGVMFEEIVRSLSYDGMLLKGKNGALKPL</sequence>
<dbReference type="InterPro" id="IPR027417">
    <property type="entry name" value="P-loop_NTPase"/>
</dbReference>
<evidence type="ECO:0000256" key="1">
    <source>
        <dbReference type="SAM" id="MobiDB-lite"/>
    </source>
</evidence>
<feature type="compositionally biased region" description="Gly residues" evidence="1">
    <location>
        <begin position="295"/>
        <end position="307"/>
    </location>
</feature>
<dbReference type="AlphaFoldDB" id="A0A0S4IMG1"/>
<dbReference type="Gene3D" id="3.40.50.300">
    <property type="entry name" value="P-loop containing nucleotide triphosphate hydrolases"/>
    <property type="match status" value="1"/>
</dbReference>
<protein>
    <submittedName>
        <fullName evidence="2">Uncharacterized protein</fullName>
    </submittedName>
</protein>
<name>A0A0S4IMG1_BODSA</name>
<reference evidence="3" key="1">
    <citation type="submission" date="2015-09" db="EMBL/GenBank/DDBJ databases">
        <authorList>
            <consortium name="Pathogen Informatics"/>
        </authorList>
    </citation>
    <scope>NUCLEOTIDE SEQUENCE [LARGE SCALE GENOMIC DNA]</scope>
    <source>
        <strain evidence="3">Lake Konstanz</strain>
    </source>
</reference>
<dbReference type="EMBL" id="CYKH01000328">
    <property type="protein sequence ID" value="CUF44999.1"/>
    <property type="molecule type" value="Genomic_DNA"/>
</dbReference>
<keyword evidence="3" id="KW-1185">Reference proteome</keyword>
<evidence type="ECO:0000313" key="2">
    <source>
        <dbReference type="EMBL" id="CUF44999.1"/>
    </source>
</evidence>
<feature type="region of interest" description="Disordered" evidence="1">
    <location>
        <begin position="282"/>
        <end position="311"/>
    </location>
</feature>
<proteinExistence type="predicted"/>
<evidence type="ECO:0000313" key="3">
    <source>
        <dbReference type="Proteomes" id="UP000051952"/>
    </source>
</evidence>
<organism evidence="2 3">
    <name type="scientific">Bodo saltans</name>
    <name type="common">Flagellated protozoan</name>
    <dbReference type="NCBI Taxonomy" id="75058"/>
    <lineage>
        <taxon>Eukaryota</taxon>
        <taxon>Discoba</taxon>
        <taxon>Euglenozoa</taxon>
        <taxon>Kinetoplastea</taxon>
        <taxon>Metakinetoplastina</taxon>
        <taxon>Eubodonida</taxon>
        <taxon>Bodonidae</taxon>
        <taxon>Bodo</taxon>
    </lineage>
</organism>